<protein>
    <submittedName>
        <fullName evidence="1">Uncharacterized protein</fullName>
    </submittedName>
</protein>
<reference evidence="1 2" key="1">
    <citation type="submission" date="2021-06" db="EMBL/GenBank/DDBJ databases">
        <title>Caerostris extrusa draft genome.</title>
        <authorList>
            <person name="Kono N."/>
            <person name="Arakawa K."/>
        </authorList>
    </citation>
    <scope>NUCLEOTIDE SEQUENCE [LARGE SCALE GENOMIC DNA]</scope>
</reference>
<dbReference type="EMBL" id="BPLR01010271">
    <property type="protein sequence ID" value="GIY38198.1"/>
    <property type="molecule type" value="Genomic_DNA"/>
</dbReference>
<dbReference type="Proteomes" id="UP001054945">
    <property type="component" value="Unassembled WGS sequence"/>
</dbReference>
<organism evidence="1 2">
    <name type="scientific">Caerostris extrusa</name>
    <name type="common">Bark spider</name>
    <name type="synonym">Caerostris bankana</name>
    <dbReference type="NCBI Taxonomy" id="172846"/>
    <lineage>
        <taxon>Eukaryota</taxon>
        <taxon>Metazoa</taxon>
        <taxon>Ecdysozoa</taxon>
        <taxon>Arthropoda</taxon>
        <taxon>Chelicerata</taxon>
        <taxon>Arachnida</taxon>
        <taxon>Araneae</taxon>
        <taxon>Araneomorphae</taxon>
        <taxon>Entelegynae</taxon>
        <taxon>Araneoidea</taxon>
        <taxon>Araneidae</taxon>
        <taxon>Caerostris</taxon>
    </lineage>
</organism>
<evidence type="ECO:0000313" key="1">
    <source>
        <dbReference type="EMBL" id="GIY38198.1"/>
    </source>
</evidence>
<proteinExistence type="predicted"/>
<dbReference type="AlphaFoldDB" id="A0AAV4SUV7"/>
<evidence type="ECO:0000313" key="2">
    <source>
        <dbReference type="Proteomes" id="UP001054945"/>
    </source>
</evidence>
<name>A0AAV4SUV7_CAEEX</name>
<sequence length="106" mass="12194">MVFSRMSRFAEVCRFHSNRAVTASIHWESITISYDASILLQQVLGTEKITAGLHSSLERMTIPSESAFQRKCERFKFSGSNSALPQQRSHNVSLLRYLLHLRYLFA</sequence>
<gene>
    <name evidence="1" type="ORF">CEXT_708371</name>
</gene>
<accession>A0AAV4SUV7</accession>
<comment type="caution">
    <text evidence="1">The sequence shown here is derived from an EMBL/GenBank/DDBJ whole genome shotgun (WGS) entry which is preliminary data.</text>
</comment>
<keyword evidence="2" id="KW-1185">Reference proteome</keyword>